<name>A0A2T7PDX2_POMCA</name>
<evidence type="ECO:0008006" key="5">
    <source>
        <dbReference type="Google" id="ProtNLM"/>
    </source>
</evidence>
<evidence type="ECO:0000256" key="2">
    <source>
        <dbReference type="SAM" id="SignalP"/>
    </source>
</evidence>
<accession>A0A2T7PDX2</accession>
<organism evidence="3 4">
    <name type="scientific">Pomacea canaliculata</name>
    <name type="common">Golden apple snail</name>
    <dbReference type="NCBI Taxonomy" id="400727"/>
    <lineage>
        <taxon>Eukaryota</taxon>
        <taxon>Metazoa</taxon>
        <taxon>Spiralia</taxon>
        <taxon>Lophotrochozoa</taxon>
        <taxon>Mollusca</taxon>
        <taxon>Gastropoda</taxon>
        <taxon>Caenogastropoda</taxon>
        <taxon>Architaenioglossa</taxon>
        <taxon>Ampullarioidea</taxon>
        <taxon>Ampullariidae</taxon>
        <taxon>Pomacea</taxon>
    </lineage>
</organism>
<protein>
    <recommendedName>
        <fullName evidence="5">Ig-like domain-containing protein</fullName>
    </recommendedName>
</protein>
<evidence type="ECO:0000313" key="3">
    <source>
        <dbReference type="EMBL" id="PVD31615.1"/>
    </source>
</evidence>
<dbReference type="Proteomes" id="UP000245119">
    <property type="component" value="Linkage Group LG4"/>
</dbReference>
<sequence>MTLVLLLLVAAVSTVHGQDKPTARLSMSINRDPPLTKGGNMTIVCSVATILTPWREMSSMDMTPQPEQPLLSAKKGQGKDYRRTFHNSARLASSLELGIHPLRVTLLKYPVTEDDTVRQVPVGEYLVNPMEPSLALQRVPPVQLDWHDTEKRSPVPTYSLTAHFPDLDCSDEGEFQCKATIQHYDDYKQLVIPAESHSLCNDDDEEEKEDDD</sequence>
<gene>
    <name evidence="3" type="ORF">C0Q70_07031</name>
</gene>
<dbReference type="AlphaFoldDB" id="A0A2T7PDX2"/>
<proteinExistence type="predicted"/>
<keyword evidence="4" id="KW-1185">Reference proteome</keyword>
<reference evidence="3 4" key="1">
    <citation type="submission" date="2018-04" db="EMBL/GenBank/DDBJ databases">
        <title>The genome of golden apple snail Pomacea canaliculata provides insight into stress tolerance and invasive adaptation.</title>
        <authorList>
            <person name="Liu C."/>
            <person name="Liu B."/>
            <person name="Ren Y."/>
            <person name="Zhang Y."/>
            <person name="Wang H."/>
            <person name="Li S."/>
            <person name="Jiang F."/>
            <person name="Yin L."/>
            <person name="Zhang G."/>
            <person name="Qian W."/>
            <person name="Fan W."/>
        </authorList>
    </citation>
    <scope>NUCLEOTIDE SEQUENCE [LARGE SCALE GENOMIC DNA]</scope>
    <source>
        <strain evidence="3">SZHN2017</strain>
        <tissue evidence="3">Muscle</tissue>
    </source>
</reference>
<evidence type="ECO:0000256" key="1">
    <source>
        <dbReference type="SAM" id="MobiDB-lite"/>
    </source>
</evidence>
<feature type="region of interest" description="Disordered" evidence="1">
    <location>
        <begin position="59"/>
        <end position="78"/>
    </location>
</feature>
<comment type="caution">
    <text evidence="3">The sequence shown here is derived from an EMBL/GenBank/DDBJ whole genome shotgun (WGS) entry which is preliminary data.</text>
</comment>
<feature type="chain" id="PRO_5015775326" description="Ig-like domain-containing protein" evidence="2">
    <location>
        <begin position="18"/>
        <end position="212"/>
    </location>
</feature>
<dbReference type="EMBL" id="PZQS01000004">
    <property type="protein sequence ID" value="PVD31615.1"/>
    <property type="molecule type" value="Genomic_DNA"/>
</dbReference>
<keyword evidence="2" id="KW-0732">Signal</keyword>
<evidence type="ECO:0000313" key="4">
    <source>
        <dbReference type="Proteomes" id="UP000245119"/>
    </source>
</evidence>
<feature type="signal peptide" evidence="2">
    <location>
        <begin position="1"/>
        <end position="17"/>
    </location>
</feature>